<evidence type="ECO:0000256" key="1">
    <source>
        <dbReference type="ARBA" id="ARBA00008129"/>
    </source>
</evidence>
<accession>A0A0D1ZBY7</accession>
<gene>
    <name evidence="4" type="ORF">PV10_06685</name>
</gene>
<protein>
    <recommendedName>
        <fullName evidence="3">CN hydrolase domain-containing protein</fullName>
    </recommendedName>
</protein>
<dbReference type="OMA" id="CVEPKQF"/>
<dbReference type="OrthoDB" id="10250282at2759"/>
<evidence type="ECO:0000313" key="5">
    <source>
        <dbReference type="Proteomes" id="UP000054302"/>
    </source>
</evidence>
<dbReference type="HOGENOM" id="CLU_030130_6_2_1"/>
<comment type="similarity">
    <text evidence="1">Belongs to the carbon-nitrogen hydrolase superfamily. Nitrilase family.</text>
</comment>
<proteinExistence type="inferred from homology"/>
<dbReference type="PANTHER" id="PTHR46044:SF2">
    <property type="entry name" value="CN HYDROLASE DOMAIN-CONTAINING PROTEIN"/>
    <property type="match status" value="1"/>
</dbReference>
<dbReference type="GO" id="GO:0003824">
    <property type="term" value="F:catalytic activity"/>
    <property type="evidence" value="ECO:0007669"/>
    <property type="project" value="InterPro"/>
</dbReference>
<evidence type="ECO:0000256" key="2">
    <source>
        <dbReference type="SAM" id="MobiDB-lite"/>
    </source>
</evidence>
<feature type="compositionally biased region" description="Polar residues" evidence="2">
    <location>
        <begin position="203"/>
        <end position="216"/>
    </location>
</feature>
<dbReference type="PANTHER" id="PTHR46044">
    <property type="entry name" value="NITRILASE"/>
    <property type="match status" value="1"/>
</dbReference>
<dbReference type="VEuPathDB" id="FungiDB:PV10_06685"/>
<feature type="region of interest" description="Disordered" evidence="2">
    <location>
        <begin position="201"/>
        <end position="220"/>
    </location>
</feature>
<reference evidence="4 5" key="1">
    <citation type="submission" date="2015-01" db="EMBL/GenBank/DDBJ databases">
        <title>The Genome Sequence of Exophiala mesophila CBS40295.</title>
        <authorList>
            <consortium name="The Broad Institute Genomics Platform"/>
            <person name="Cuomo C."/>
            <person name="de Hoog S."/>
            <person name="Gorbushina A."/>
            <person name="Stielow B."/>
            <person name="Teixiera M."/>
            <person name="Abouelleil A."/>
            <person name="Chapman S.B."/>
            <person name="Priest M."/>
            <person name="Young S.K."/>
            <person name="Wortman J."/>
            <person name="Nusbaum C."/>
            <person name="Birren B."/>
        </authorList>
    </citation>
    <scope>NUCLEOTIDE SEQUENCE [LARGE SCALE GENOMIC DNA]</scope>
    <source>
        <strain evidence="4 5">CBS 40295</strain>
    </source>
</reference>
<dbReference type="InterPro" id="IPR003010">
    <property type="entry name" value="C-N_Hydrolase"/>
</dbReference>
<dbReference type="Pfam" id="PF00795">
    <property type="entry name" value="CN_hydrolase"/>
    <property type="match status" value="1"/>
</dbReference>
<dbReference type="Gene3D" id="3.60.110.10">
    <property type="entry name" value="Carbon-nitrogen hydrolase"/>
    <property type="match status" value="1"/>
</dbReference>
<dbReference type="STRING" id="212818.A0A0D1ZBY7"/>
<dbReference type="EMBL" id="KN847523">
    <property type="protein sequence ID" value="KIV92227.1"/>
    <property type="molecule type" value="Genomic_DNA"/>
</dbReference>
<dbReference type="PROSITE" id="PS50263">
    <property type="entry name" value="CN_HYDROLASE"/>
    <property type="match status" value="1"/>
</dbReference>
<dbReference type="InterPro" id="IPR036526">
    <property type="entry name" value="C-N_Hydrolase_sf"/>
</dbReference>
<name>A0A0D1ZBY7_EXOME</name>
<dbReference type="InterPro" id="IPR044149">
    <property type="entry name" value="Nitrilases_CHs"/>
</dbReference>
<organism evidence="4 5">
    <name type="scientific">Exophiala mesophila</name>
    <name type="common">Black yeast-like fungus</name>
    <dbReference type="NCBI Taxonomy" id="212818"/>
    <lineage>
        <taxon>Eukaryota</taxon>
        <taxon>Fungi</taxon>
        <taxon>Dikarya</taxon>
        <taxon>Ascomycota</taxon>
        <taxon>Pezizomycotina</taxon>
        <taxon>Eurotiomycetes</taxon>
        <taxon>Chaetothyriomycetidae</taxon>
        <taxon>Chaetothyriales</taxon>
        <taxon>Herpotrichiellaceae</taxon>
        <taxon>Exophiala</taxon>
    </lineage>
</organism>
<dbReference type="Proteomes" id="UP000054302">
    <property type="component" value="Unassembled WGS sequence"/>
</dbReference>
<keyword evidence="5" id="KW-1185">Reference proteome</keyword>
<sequence length="368" mass="39849">MAPAFKVAACHVAPVYLNAAETTKRCISLINEAADNGAHLVVFPETYIPAFPFWSSVLSPADSHGFFIKMAKESVYADGDELTAVSTVAKERNVYVSLGVSEKVRYSSATLFNSNFIFGPAGDVLVHHRKLQATFFERLTWSMGDGNGLKVIECAPSGAEGPRAKIGALVCGENTNPLARYTLIAQGEQFHISTWPAKWPTKPITSPDSAESTNGTYKDPTQGEFDNVVLNRTRCASQCVEGKCFGVLCAGFMSTEMIDTLLSMTPASGKEVMKLTMENSAQAETLFLGPSGAPIPAYTIDSKTGERDEVGVLRHQQGILYADMDMDATIEGKQFHDVVGGYQRFDVFDLKVNTARRQPVNFVSADGG</sequence>
<evidence type="ECO:0000259" key="3">
    <source>
        <dbReference type="PROSITE" id="PS50263"/>
    </source>
</evidence>
<feature type="domain" description="CN hydrolase" evidence="3">
    <location>
        <begin position="5"/>
        <end position="326"/>
    </location>
</feature>
<evidence type="ECO:0000313" key="4">
    <source>
        <dbReference type="EMBL" id="KIV92227.1"/>
    </source>
</evidence>
<dbReference type="RefSeq" id="XP_016223801.1">
    <property type="nucleotide sequence ID" value="XM_016371508.1"/>
</dbReference>
<dbReference type="SUPFAM" id="SSF56317">
    <property type="entry name" value="Carbon-nitrogen hydrolase"/>
    <property type="match status" value="1"/>
</dbReference>
<dbReference type="GeneID" id="27324530"/>
<dbReference type="AlphaFoldDB" id="A0A0D1ZBY7"/>
<dbReference type="CDD" id="cd07564">
    <property type="entry name" value="nitrilases_CHs"/>
    <property type="match status" value="1"/>
</dbReference>